<organism evidence="5 6">
    <name type="scientific">Deinobacterium chartae</name>
    <dbReference type="NCBI Taxonomy" id="521158"/>
    <lineage>
        <taxon>Bacteria</taxon>
        <taxon>Thermotogati</taxon>
        <taxon>Deinococcota</taxon>
        <taxon>Deinococci</taxon>
        <taxon>Deinococcales</taxon>
        <taxon>Deinococcaceae</taxon>
        <taxon>Deinobacterium</taxon>
    </lineage>
</organism>
<dbReference type="Gene3D" id="3.40.50.300">
    <property type="entry name" value="P-loop containing nucleotide triphosphate hydrolases"/>
    <property type="match status" value="1"/>
</dbReference>
<dbReference type="SUPFAM" id="SSF52540">
    <property type="entry name" value="P-loop containing nucleoside triphosphate hydrolases"/>
    <property type="match status" value="1"/>
</dbReference>
<dbReference type="GO" id="GO:0005524">
    <property type="term" value="F:ATP binding"/>
    <property type="evidence" value="ECO:0007669"/>
    <property type="project" value="UniProtKB-KW"/>
</dbReference>
<dbReference type="Pfam" id="PF00005">
    <property type="entry name" value="ABC_tran"/>
    <property type="match status" value="1"/>
</dbReference>
<feature type="domain" description="ABC transporter" evidence="4">
    <location>
        <begin position="4"/>
        <end position="227"/>
    </location>
</feature>
<dbReference type="InterPro" id="IPR003593">
    <property type="entry name" value="AAA+_ATPase"/>
</dbReference>
<evidence type="ECO:0000256" key="1">
    <source>
        <dbReference type="ARBA" id="ARBA00022448"/>
    </source>
</evidence>
<dbReference type="PROSITE" id="PS00211">
    <property type="entry name" value="ABC_TRANSPORTER_1"/>
    <property type="match status" value="1"/>
</dbReference>
<keyword evidence="6" id="KW-1185">Reference proteome</keyword>
<dbReference type="EMBL" id="JACHHG010000018">
    <property type="protein sequence ID" value="MBB6099974.1"/>
    <property type="molecule type" value="Genomic_DNA"/>
</dbReference>
<dbReference type="SMART" id="SM00382">
    <property type="entry name" value="AAA"/>
    <property type="match status" value="1"/>
</dbReference>
<comment type="caution">
    <text evidence="5">The sequence shown here is derived from an EMBL/GenBank/DDBJ whole genome shotgun (WGS) entry which is preliminary data.</text>
</comment>
<protein>
    <submittedName>
        <fullName evidence="5">ABC-2 type transport system ATP-binding protein</fullName>
    </submittedName>
</protein>
<dbReference type="RefSeq" id="WP_183988712.1">
    <property type="nucleotide sequence ID" value="NZ_JACHHG010000018.1"/>
</dbReference>
<dbReference type="GO" id="GO:0016887">
    <property type="term" value="F:ATP hydrolysis activity"/>
    <property type="evidence" value="ECO:0007669"/>
    <property type="project" value="InterPro"/>
</dbReference>
<gene>
    <name evidence="5" type="ORF">HNR42_003435</name>
</gene>
<evidence type="ECO:0000256" key="2">
    <source>
        <dbReference type="ARBA" id="ARBA00022741"/>
    </source>
</evidence>
<keyword evidence="2" id="KW-0547">Nucleotide-binding</keyword>
<dbReference type="InterPro" id="IPR050763">
    <property type="entry name" value="ABC_transporter_ATP-binding"/>
</dbReference>
<dbReference type="AlphaFoldDB" id="A0A841I4L1"/>
<evidence type="ECO:0000256" key="3">
    <source>
        <dbReference type="ARBA" id="ARBA00022840"/>
    </source>
</evidence>
<dbReference type="InterPro" id="IPR027417">
    <property type="entry name" value="P-loop_NTPase"/>
</dbReference>
<dbReference type="PROSITE" id="PS50893">
    <property type="entry name" value="ABC_TRANSPORTER_2"/>
    <property type="match status" value="1"/>
</dbReference>
<evidence type="ECO:0000313" key="6">
    <source>
        <dbReference type="Proteomes" id="UP000569951"/>
    </source>
</evidence>
<dbReference type="Proteomes" id="UP000569951">
    <property type="component" value="Unassembled WGS sequence"/>
</dbReference>
<dbReference type="InterPro" id="IPR025302">
    <property type="entry name" value="DrrA1/2-like_C"/>
</dbReference>
<evidence type="ECO:0000259" key="4">
    <source>
        <dbReference type="PROSITE" id="PS50893"/>
    </source>
</evidence>
<dbReference type="PANTHER" id="PTHR42711">
    <property type="entry name" value="ABC TRANSPORTER ATP-BINDING PROTEIN"/>
    <property type="match status" value="1"/>
</dbReference>
<dbReference type="CDD" id="cd03230">
    <property type="entry name" value="ABC_DR_subfamily_A"/>
    <property type="match status" value="1"/>
</dbReference>
<reference evidence="5 6" key="1">
    <citation type="submission" date="2020-08" db="EMBL/GenBank/DDBJ databases">
        <title>Genomic Encyclopedia of Type Strains, Phase IV (KMG-IV): sequencing the most valuable type-strain genomes for metagenomic binning, comparative biology and taxonomic classification.</title>
        <authorList>
            <person name="Goeker M."/>
        </authorList>
    </citation>
    <scope>NUCLEOTIDE SEQUENCE [LARGE SCALE GENOMIC DNA]</scope>
    <source>
        <strain evidence="5 6">DSM 21458</strain>
    </source>
</reference>
<dbReference type="InterPro" id="IPR003439">
    <property type="entry name" value="ABC_transporter-like_ATP-bd"/>
</dbReference>
<keyword evidence="1" id="KW-0813">Transport</keyword>
<dbReference type="Pfam" id="PF13732">
    <property type="entry name" value="DrrA1-3_C"/>
    <property type="match status" value="1"/>
</dbReference>
<keyword evidence="3 5" id="KW-0067">ATP-binding</keyword>
<dbReference type="InterPro" id="IPR017871">
    <property type="entry name" value="ABC_transporter-like_CS"/>
</dbReference>
<sequence>MVTVQLEQVTKHYGTHPALNGLNLEVRAGEVLALLGPNGAGKTTAISLMLGLRPPSGGRVRVFGRDPRDRVARARMGAMLQESDLPATLQVGELIEMFSRLYPAPLPRRTVLELADLGAEERRLASGLSGGQRRRLAFALAVCGDPDLIFLDEPTVAMDVTSRQSFWRAVSDFKARGKTVILTTHHLEEADALSDRVVVIDRGRELVQGSPAQIKAQVGGARIRFRSQQVTLSSLQSLPGVTRASLEGDRAELHSSVPEAALARLLADLTDLTELEVARASLEEAFLTVTAAAVRA</sequence>
<name>A0A841I4L1_9DEIO</name>
<accession>A0A841I4L1</accession>
<dbReference type="PANTHER" id="PTHR42711:SF17">
    <property type="entry name" value="ABC TRANSPORTER ATP-BINDING PROTEIN"/>
    <property type="match status" value="1"/>
</dbReference>
<evidence type="ECO:0000313" key="5">
    <source>
        <dbReference type="EMBL" id="MBB6099974.1"/>
    </source>
</evidence>
<proteinExistence type="predicted"/>